<evidence type="ECO:0000313" key="14">
    <source>
        <dbReference type="EMBL" id="PRY34244.1"/>
    </source>
</evidence>
<evidence type="ECO:0000256" key="8">
    <source>
        <dbReference type="ARBA" id="ARBA00022989"/>
    </source>
</evidence>
<proteinExistence type="inferred from homology"/>
<dbReference type="Proteomes" id="UP000239494">
    <property type="component" value="Unassembled WGS sequence"/>
</dbReference>
<keyword evidence="4" id="KW-0633">Potassium transport</keyword>
<comment type="similarity">
    <text evidence="2">Belongs to the TMEM175 family.</text>
</comment>
<name>A0A2T0SLF8_9PSEU</name>
<dbReference type="GO" id="GO:0016020">
    <property type="term" value="C:membrane"/>
    <property type="evidence" value="ECO:0007669"/>
    <property type="project" value="UniProtKB-SubCell"/>
</dbReference>
<dbReference type="PANTHER" id="PTHR31462:SF5">
    <property type="entry name" value="ENDOSOMAL_LYSOSOMAL PROTON CHANNEL TMEM175"/>
    <property type="match status" value="1"/>
</dbReference>
<evidence type="ECO:0000256" key="11">
    <source>
        <dbReference type="ARBA" id="ARBA00023303"/>
    </source>
</evidence>
<keyword evidence="6" id="KW-0631">Potassium channel</keyword>
<evidence type="ECO:0000256" key="1">
    <source>
        <dbReference type="ARBA" id="ARBA00004141"/>
    </source>
</evidence>
<dbReference type="InterPro" id="IPR010617">
    <property type="entry name" value="TMEM175-like"/>
</dbReference>
<keyword evidence="8 13" id="KW-1133">Transmembrane helix</keyword>
<dbReference type="GO" id="GO:0005267">
    <property type="term" value="F:potassium channel activity"/>
    <property type="evidence" value="ECO:0007669"/>
    <property type="project" value="UniProtKB-KW"/>
</dbReference>
<keyword evidence="3" id="KW-0813">Transport</keyword>
<keyword evidence="11" id="KW-0407">Ion channel</keyword>
<accession>A0A2T0SLF8</accession>
<comment type="subcellular location">
    <subcellularLocation>
        <location evidence="1">Membrane</location>
        <topology evidence="1">Multi-pass membrane protein</topology>
    </subcellularLocation>
</comment>
<feature type="transmembrane region" description="Helical" evidence="13">
    <location>
        <begin position="81"/>
        <end position="101"/>
    </location>
</feature>
<sequence>MSTTRDPDRLVLFTDAVVAIAITLLVLPLVDIVPEAVAEHRPSIEVITEHKPQIFSFLLSFAVIAQYWLTHHRMFQGVRGYTTGLVSWNLVWLLTIVFLPFPTEMTASYSDDRFTRALYVGTILASSVCLAVVSLIIHGNPEVGGEEGGLTAAVVVRSLTPTALLVVAFPLALIPSVGYYALLLLLPAPVVSRVARRRAEVSE</sequence>
<comment type="catalytic activity">
    <reaction evidence="12">
        <text>K(+)(in) = K(+)(out)</text>
        <dbReference type="Rhea" id="RHEA:29463"/>
        <dbReference type="ChEBI" id="CHEBI:29103"/>
    </reaction>
</comment>
<protein>
    <submittedName>
        <fullName evidence="14">Putative membrane protein</fullName>
    </submittedName>
</protein>
<evidence type="ECO:0000256" key="3">
    <source>
        <dbReference type="ARBA" id="ARBA00022448"/>
    </source>
</evidence>
<comment type="caution">
    <text evidence="14">The sequence shown here is derived from an EMBL/GenBank/DDBJ whole genome shotgun (WGS) entry which is preliminary data.</text>
</comment>
<evidence type="ECO:0000256" key="12">
    <source>
        <dbReference type="ARBA" id="ARBA00034430"/>
    </source>
</evidence>
<evidence type="ECO:0000256" key="10">
    <source>
        <dbReference type="ARBA" id="ARBA00023136"/>
    </source>
</evidence>
<organism evidence="14 15">
    <name type="scientific">Umezawaea tangerina</name>
    <dbReference type="NCBI Taxonomy" id="84725"/>
    <lineage>
        <taxon>Bacteria</taxon>
        <taxon>Bacillati</taxon>
        <taxon>Actinomycetota</taxon>
        <taxon>Actinomycetes</taxon>
        <taxon>Pseudonocardiales</taxon>
        <taxon>Pseudonocardiaceae</taxon>
        <taxon>Umezawaea</taxon>
    </lineage>
</organism>
<evidence type="ECO:0000256" key="4">
    <source>
        <dbReference type="ARBA" id="ARBA00022538"/>
    </source>
</evidence>
<evidence type="ECO:0000256" key="13">
    <source>
        <dbReference type="SAM" id="Phobius"/>
    </source>
</evidence>
<evidence type="ECO:0000256" key="6">
    <source>
        <dbReference type="ARBA" id="ARBA00022826"/>
    </source>
</evidence>
<dbReference type="RefSeq" id="WP_106194946.1">
    <property type="nucleotide sequence ID" value="NZ_PVTF01000017.1"/>
</dbReference>
<evidence type="ECO:0000256" key="2">
    <source>
        <dbReference type="ARBA" id="ARBA00006920"/>
    </source>
</evidence>
<gene>
    <name evidence="14" type="ORF">CLV43_11717</name>
</gene>
<evidence type="ECO:0000256" key="7">
    <source>
        <dbReference type="ARBA" id="ARBA00022958"/>
    </source>
</evidence>
<keyword evidence="7" id="KW-0630">Potassium</keyword>
<keyword evidence="5 13" id="KW-0812">Transmembrane</keyword>
<dbReference type="EMBL" id="PVTF01000017">
    <property type="protein sequence ID" value="PRY34244.1"/>
    <property type="molecule type" value="Genomic_DNA"/>
</dbReference>
<dbReference type="Pfam" id="PF06736">
    <property type="entry name" value="TMEM175"/>
    <property type="match status" value="1"/>
</dbReference>
<dbReference type="AlphaFoldDB" id="A0A2T0SLF8"/>
<keyword evidence="10 13" id="KW-0472">Membrane</keyword>
<reference evidence="14 15" key="1">
    <citation type="submission" date="2018-03" db="EMBL/GenBank/DDBJ databases">
        <title>Genomic Encyclopedia of Archaeal and Bacterial Type Strains, Phase II (KMG-II): from individual species to whole genera.</title>
        <authorList>
            <person name="Goeker M."/>
        </authorList>
    </citation>
    <scope>NUCLEOTIDE SEQUENCE [LARGE SCALE GENOMIC DNA]</scope>
    <source>
        <strain evidence="14 15">DSM 44720</strain>
    </source>
</reference>
<feature type="transmembrane region" description="Helical" evidence="13">
    <location>
        <begin position="53"/>
        <end position="69"/>
    </location>
</feature>
<dbReference type="GO" id="GO:0015252">
    <property type="term" value="F:proton channel activity"/>
    <property type="evidence" value="ECO:0007669"/>
    <property type="project" value="InterPro"/>
</dbReference>
<keyword evidence="15" id="KW-1185">Reference proteome</keyword>
<evidence type="ECO:0000313" key="15">
    <source>
        <dbReference type="Proteomes" id="UP000239494"/>
    </source>
</evidence>
<dbReference type="OrthoDB" id="7626281at2"/>
<keyword evidence="9" id="KW-0406">Ion transport</keyword>
<dbReference type="PANTHER" id="PTHR31462">
    <property type="entry name" value="ENDOSOMAL/LYSOSOMAL POTASSIUM CHANNEL TMEM175"/>
    <property type="match status" value="1"/>
</dbReference>
<evidence type="ECO:0000256" key="5">
    <source>
        <dbReference type="ARBA" id="ARBA00022692"/>
    </source>
</evidence>
<evidence type="ECO:0000256" key="9">
    <source>
        <dbReference type="ARBA" id="ARBA00023065"/>
    </source>
</evidence>
<feature type="transmembrane region" description="Helical" evidence="13">
    <location>
        <begin position="12"/>
        <end position="33"/>
    </location>
</feature>
<feature type="transmembrane region" description="Helical" evidence="13">
    <location>
        <begin position="117"/>
        <end position="137"/>
    </location>
</feature>